<dbReference type="PANTHER" id="PTHR16039">
    <property type="entry name" value="HAUS AUGMIN-LIKE COMPLEX SUBUNIT 2"/>
    <property type="match status" value="1"/>
</dbReference>
<dbReference type="GO" id="GO:0051225">
    <property type="term" value="P:spindle assembly"/>
    <property type="evidence" value="ECO:0007669"/>
    <property type="project" value="InterPro"/>
</dbReference>
<name>A0AAZ3QE66_ONCTS</name>
<dbReference type="GO" id="GO:0005813">
    <property type="term" value="C:centrosome"/>
    <property type="evidence" value="ECO:0007669"/>
    <property type="project" value="TreeGrafter"/>
</dbReference>
<dbReference type="PANTHER" id="PTHR16039:SF1">
    <property type="entry name" value="HAUS AUGMIN-LIKE COMPLEX SUBUNIT 2"/>
    <property type="match status" value="1"/>
</dbReference>
<dbReference type="GeneTree" id="ENSGT00390000004927"/>
<reference evidence="3" key="3">
    <citation type="submission" date="2025-09" db="UniProtKB">
        <authorList>
            <consortium name="Ensembl"/>
        </authorList>
    </citation>
    <scope>IDENTIFICATION</scope>
</reference>
<evidence type="ECO:0000256" key="1">
    <source>
        <dbReference type="SAM" id="Coils"/>
    </source>
</evidence>
<evidence type="ECO:0000313" key="4">
    <source>
        <dbReference type="Proteomes" id="UP000694402"/>
    </source>
</evidence>
<reference evidence="4" key="1">
    <citation type="journal article" date="2018" name="PLoS ONE">
        <title>Chinook salmon (Oncorhynchus tshawytscha) genome and transcriptome.</title>
        <authorList>
            <person name="Christensen K.A."/>
            <person name="Leong J.S."/>
            <person name="Sakhrani D."/>
            <person name="Biagi C.A."/>
            <person name="Minkley D.R."/>
            <person name="Withler R.E."/>
            <person name="Rondeau E.B."/>
            <person name="Koop B.F."/>
            <person name="Devlin R.H."/>
        </authorList>
    </citation>
    <scope>NUCLEOTIDE SEQUENCE [LARGE SCALE GENOMIC DNA]</scope>
</reference>
<accession>A0AAZ3QE66</accession>
<dbReference type="GO" id="GO:0007020">
    <property type="term" value="P:microtubule nucleation"/>
    <property type="evidence" value="ECO:0007669"/>
    <property type="project" value="TreeGrafter"/>
</dbReference>
<evidence type="ECO:0000313" key="3">
    <source>
        <dbReference type="Ensembl" id="ENSOTSP00005127131.1"/>
    </source>
</evidence>
<keyword evidence="4" id="KW-1185">Reference proteome</keyword>
<keyword evidence="2" id="KW-0812">Transmembrane</keyword>
<sequence length="228" mass="26321">MNPWNIAPYSVTPVASLLTRCVASGVLSQEDVDSVPREPHVFSPHLLEAEQLITMERELDKINLEMELLKLEKESADVTHKFYLSQRFTSLQQFTSHLQDVLREQASLRRRLMKPLCQTNLPVEADLHRYVVEVMRMVVEFIENLEAKISTVRSIPTIDDSMSNLVSSFSQNPIPRPDVLQVLNSAMGYVQWNAWSYVLYSIFLLTPFYPLFYKPTPYPRIITHFSGC</sequence>
<protein>
    <submittedName>
        <fullName evidence="3">Uncharacterized protein</fullName>
    </submittedName>
</protein>
<proteinExistence type="predicted"/>
<feature type="transmembrane region" description="Helical" evidence="2">
    <location>
        <begin position="194"/>
        <end position="212"/>
    </location>
</feature>
<dbReference type="GO" id="GO:0070652">
    <property type="term" value="C:HAUS complex"/>
    <property type="evidence" value="ECO:0007669"/>
    <property type="project" value="InterPro"/>
</dbReference>
<dbReference type="AlphaFoldDB" id="A0AAZ3QE66"/>
<dbReference type="Pfam" id="PF15003">
    <property type="entry name" value="HAUS2"/>
    <property type="match status" value="1"/>
</dbReference>
<organism evidence="3 4">
    <name type="scientific">Oncorhynchus tshawytscha</name>
    <name type="common">Chinook salmon</name>
    <name type="synonym">Salmo tshawytscha</name>
    <dbReference type="NCBI Taxonomy" id="74940"/>
    <lineage>
        <taxon>Eukaryota</taxon>
        <taxon>Metazoa</taxon>
        <taxon>Chordata</taxon>
        <taxon>Craniata</taxon>
        <taxon>Vertebrata</taxon>
        <taxon>Euteleostomi</taxon>
        <taxon>Actinopterygii</taxon>
        <taxon>Neopterygii</taxon>
        <taxon>Teleostei</taxon>
        <taxon>Protacanthopterygii</taxon>
        <taxon>Salmoniformes</taxon>
        <taxon>Salmonidae</taxon>
        <taxon>Salmoninae</taxon>
        <taxon>Oncorhynchus</taxon>
    </lineage>
</organism>
<dbReference type="PRINTS" id="PR02088">
    <property type="entry name" value="HAUSAUGMINL2"/>
</dbReference>
<keyword evidence="2" id="KW-1133">Transmembrane helix</keyword>
<gene>
    <name evidence="3" type="primary">haus2</name>
</gene>
<evidence type="ECO:0000256" key="2">
    <source>
        <dbReference type="SAM" id="Phobius"/>
    </source>
</evidence>
<dbReference type="InterPro" id="IPR026242">
    <property type="entry name" value="HAUS2_metazoa"/>
</dbReference>
<keyword evidence="1" id="KW-0175">Coiled coil</keyword>
<keyword evidence="2" id="KW-0472">Membrane</keyword>
<dbReference type="InterPro" id="IPR028346">
    <property type="entry name" value="HAUS2"/>
</dbReference>
<dbReference type="GO" id="GO:1990498">
    <property type="term" value="C:mitotic spindle microtubule"/>
    <property type="evidence" value="ECO:0007669"/>
    <property type="project" value="TreeGrafter"/>
</dbReference>
<dbReference type="Proteomes" id="UP000694402">
    <property type="component" value="Unassembled WGS sequence"/>
</dbReference>
<dbReference type="GO" id="GO:0007098">
    <property type="term" value="P:centrosome cycle"/>
    <property type="evidence" value="ECO:0007669"/>
    <property type="project" value="InterPro"/>
</dbReference>
<reference evidence="3" key="2">
    <citation type="submission" date="2025-08" db="UniProtKB">
        <authorList>
            <consortium name="Ensembl"/>
        </authorList>
    </citation>
    <scope>IDENTIFICATION</scope>
</reference>
<feature type="coiled-coil region" evidence="1">
    <location>
        <begin position="52"/>
        <end position="81"/>
    </location>
</feature>
<dbReference type="Ensembl" id="ENSOTST00005166490.1">
    <property type="protein sequence ID" value="ENSOTSP00005127131.1"/>
    <property type="gene ID" value="ENSOTSG00005065832.1"/>
</dbReference>